<keyword evidence="6 10" id="KW-1133">Transmembrane helix</keyword>
<dbReference type="STRING" id="6412.T1EFZ9"/>
<dbReference type="GeneID" id="20195501"/>
<dbReference type="PANTHER" id="PTHR10408">
    <property type="entry name" value="STEROL O-ACYLTRANSFERASE"/>
    <property type="match status" value="1"/>
</dbReference>
<keyword evidence="4 10" id="KW-0812">Transmembrane</keyword>
<gene>
    <name evidence="12" type="primary">20195501</name>
    <name evidence="11" type="ORF">HELRODRAFT_114186</name>
</gene>
<evidence type="ECO:0000256" key="5">
    <source>
        <dbReference type="ARBA" id="ARBA00022824"/>
    </source>
</evidence>
<keyword evidence="13" id="KW-1185">Reference proteome</keyword>
<evidence type="ECO:0000256" key="8">
    <source>
        <dbReference type="ARBA" id="ARBA00023315"/>
    </source>
</evidence>
<comment type="subcellular location">
    <subcellularLocation>
        <location evidence="1">Endoplasmic reticulum membrane</location>
        <topology evidence="1">Multi-pass membrane protein</topology>
    </subcellularLocation>
</comment>
<sequence length="311" mass="36746">MKAHSFVRENAPKVLRHKSTESSGALCPDFTKYLYFLFAPTLLYRDEYPRSPGPIRWDYVVSNFGQVFACLFYIHYIFERFCIPVFKNFDHHFVTPRHFVVSVFSCMLPATLLLFIGFFAILHSWLNAFAEMLRFADRLFYKDWWNSPSFSNWYRTWNVVVHDWLYTYIYQDFSLIVRKCSRTFHMAIVFLLSAIVHEYIFSVAFGFFYPVLFFMFAGLGFGFTFLPLKSQMCGNVFLWVALFFGNGIIMCLYSMEWYARRRCPVYTDSYADYFIPRSWTCDFSAIRPYAGDLHAGSTDEAGQAYVPNKEL</sequence>
<evidence type="ECO:0000256" key="7">
    <source>
        <dbReference type="ARBA" id="ARBA00023136"/>
    </source>
</evidence>
<dbReference type="EMBL" id="KB097336">
    <property type="protein sequence ID" value="ESN97515.1"/>
    <property type="molecule type" value="Genomic_DNA"/>
</dbReference>
<organism evidence="12 13">
    <name type="scientific">Helobdella robusta</name>
    <name type="common">Californian leech</name>
    <dbReference type="NCBI Taxonomy" id="6412"/>
    <lineage>
        <taxon>Eukaryota</taxon>
        <taxon>Metazoa</taxon>
        <taxon>Spiralia</taxon>
        <taxon>Lophotrochozoa</taxon>
        <taxon>Annelida</taxon>
        <taxon>Clitellata</taxon>
        <taxon>Hirudinea</taxon>
        <taxon>Rhynchobdellida</taxon>
        <taxon>Glossiphoniidae</taxon>
        <taxon>Helobdella</taxon>
    </lineage>
</organism>
<dbReference type="InterPro" id="IPR004299">
    <property type="entry name" value="MBOAT_fam"/>
</dbReference>
<evidence type="ECO:0000256" key="4">
    <source>
        <dbReference type="ARBA" id="ARBA00022692"/>
    </source>
</evidence>
<reference evidence="13" key="1">
    <citation type="submission" date="2012-12" db="EMBL/GenBank/DDBJ databases">
        <authorList>
            <person name="Hellsten U."/>
            <person name="Grimwood J."/>
            <person name="Chapman J.A."/>
            <person name="Shapiro H."/>
            <person name="Aerts A."/>
            <person name="Otillar R.P."/>
            <person name="Terry A.Y."/>
            <person name="Boore J.L."/>
            <person name="Simakov O."/>
            <person name="Marletaz F."/>
            <person name="Cho S.-J."/>
            <person name="Edsinger-Gonzales E."/>
            <person name="Havlak P."/>
            <person name="Kuo D.-H."/>
            <person name="Larsson T."/>
            <person name="Lv J."/>
            <person name="Arendt D."/>
            <person name="Savage R."/>
            <person name="Osoegawa K."/>
            <person name="de Jong P."/>
            <person name="Lindberg D.R."/>
            <person name="Seaver E.C."/>
            <person name="Weisblat D.A."/>
            <person name="Putnam N.H."/>
            <person name="Grigoriev I.V."/>
            <person name="Rokhsar D.S."/>
        </authorList>
    </citation>
    <scope>NUCLEOTIDE SEQUENCE</scope>
</reference>
<keyword evidence="7 10" id="KW-0472">Membrane</keyword>
<reference evidence="11 13" key="2">
    <citation type="journal article" date="2013" name="Nature">
        <title>Insights into bilaterian evolution from three spiralian genomes.</title>
        <authorList>
            <person name="Simakov O."/>
            <person name="Marletaz F."/>
            <person name="Cho S.J."/>
            <person name="Edsinger-Gonzales E."/>
            <person name="Havlak P."/>
            <person name="Hellsten U."/>
            <person name="Kuo D.H."/>
            <person name="Larsson T."/>
            <person name="Lv J."/>
            <person name="Arendt D."/>
            <person name="Savage R."/>
            <person name="Osoegawa K."/>
            <person name="de Jong P."/>
            <person name="Grimwood J."/>
            <person name="Chapman J.A."/>
            <person name="Shapiro H."/>
            <person name="Aerts A."/>
            <person name="Otillar R.P."/>
            <person name="Terry A.Y."/>
            <person name="Boore J.L."/>
            <person name="Grigoriev I.V."/>
            <person name="Lindberg D.R."/>
            <person name="Seaver E.C."/>
            <person name="Weisblat D.A."/>
            <person name="Putnam N.H."/>
            <person name="Rokhsar D.S."/>
        </authorList>
    </citation>
    <scope>NUCLEOTIDE SEQUENCE</scope>
</reference>
<reference evidence="12" key="3">
    <citation type="submission" date="2015-06" db="UniProtKB">
        <authorList>
            <consortium name="EnsemblMetazoa"/>
        </authorList>
    </citation>
    <scope>IDENTIFICATION</scope>
</reference>
<evidence type="ECO:0000313" key="13">
    <source>
        <dbReference type="Proteomes" id="UP000015101"/>
    </source>
</evidence>
<feature type="transmembrane region" description="Helical" evidence="10">
    <location>
        <begin position="207"/>
        <end position="228"/>
    </location>
</feature>
<feature type="transmembrane region" description="Helical" evidence="10">
    <location>
        <begin position="59"/>
        <end position="78"/>
    </location>
</feature>
<evidence type="ECO:0000256" key="2">
    <source>
        <dbReference type="ARBA" id="ARBA00009010"/>
    </source>
</evidence>
<dbReference type="GO" id="GO:0008374">
    <property type="term" value="F:O-acyltransferase activity"/>
    <property type="evidence" value="ECO:0007669"/>
    <property type="project" value="InterPro"/>
</dbReference>
<evidence type="ECO:0000313" key="12">
    <source>
        <dbReference type="EnsemblMetazoa" id="HelroP114186"/>
    </source>
</evidence>
<dbReference type="OMA" id="KINIYQR"/>
<dbReference type="HOGENOM" id="CLU_018190_1_0_1"/>
<comment type="similarity">
    <text evidence="2">Belongs to the membrane-bound acyltransferase family. Sterol o-acyltransferase subfamily.</text>
</comment>
<keyword evidence="3" id="KW-0808">Transferase</keyword>
<dbReference type="OrthoDB" id="10039049at2759"/>
<dbReference type="PIRSF" id="PIRSF000439">
    <property type="entry name" value="Oat_ACAT_DAG_ARE"/>
    <property type="match status" value="1"/>
</dbReference>
<feature type="active site" evidence="9">
    <location>
        <position position="197"/>
    </location>
</feature>
<dbReference type="Pfam" id="PF03062">
    <property type="entry name" value="MBOAT"/>
    <property type="match status" value="1"/>
</dbReference>
<dbReference type="InterPro" id="IPR014371">
    <property type="entry name" value="Oat_ACAT_DAG_ARE"/>
</dbReference>
<dbReference type="EMBL" id="AMQM01006255">
    <property type="status" value="NOT_ANNOTATED_CDS"/>
    <property type="molecule type" value="Genomic_DNA"/>
</dbReference>
<accession>T1EFZ9</accession>
<evidence type="ECO:0000256" key="10">
    <source>
        <dbReference type="SAM" id="Phobius"/>
    </source>
</evidence>
<evidence type="ECO:0000313" key="11">
    <source>
        <dbReference type="EMBL" id="ESN97515.1"/>
    </source>
</evidence>
<dbReference type="CTD" id="20195501"/>
<dbReference type="AlphaFoldDB" id="T1EFZ9"/>
<name>T1EFZ9_HELRO</name>
<protein>
    <recommendedName>
        <fullName evidence="14">O-acyltransferase</fullName>
    </recommendedName>
</protein>
<evidence type="ECO:0000256" key="3">
    <source>
        <dbReference type="ARBA" id="ARBA00022679"/>
    </source>
</evidence>
<keyword evidence="8" id="KW-0012">Acyltransferase</keyword>
<dbReference type="KEGG" id="hro:HELRODRAFT_114186"/>
<evidence type="ECO:0000256" key="6">
    <source>
        <dbReference type="ARBA" id="ARBA00022989"/>
    </source>
</evidence>
<evidence type="ECO:0000256" key="1">
    <source>
        <dbReference type="ARBA" id="ARBA00004477"/>
    </source>
</evidence>
<feature type="transmembrane region" description="Helical" evidence="10">
    <location>
        <begin position="98"/>
        <end position="122"/>
    </location>
</feature>
<evidence type="ECO:0008006" key="14">
    <source>
        <dbReference type="Google" id="ProtNLM"/>
    </source>
</evidence>
<dbReference type="EnsemblMetazoa" id="HelroT114186">
    <property type="protein sequence ID" value="HelroP114186"/>
    <property type="gene ID" value="HelroG114186"/>
</dbReference>
<dbReference type="PANTHER" id="PTHR10408:SF8">
    <property type="entry name" value="O-ACYLTRANSFERASE"/>
    <property type="match status" value="1"/>
</dbReference>
<dbReference type="FunCoup" id="T1EFZ9">
    <property type="interactions" value="223"/>
</dbReference>
<evidence type="ECO:0000256" key="9">
    <source>
        <dbReference type="PIRSR" id="PIRSR000439-1"/>
    </source>
</evidence>
<feature type="transmembrane region" description="Helical" evidence="10">
    <location>
        <begin position="183"/>
        <end position="201"/>
    </location>
</feature>
<dbReference type="GO" id="GO:0005789">
    <property type="term" value="C:endoplasmic reticulum membrane"/>
    <property type="evidence" value="ECO:0007669"/>
    <property type="project" value="UniProtKB-SubCell"/>
</dbReference>
<keyword evidence="5" id="KW-0256">Endoplasmic reticulum</keyword>
<dbReference type="eggNOG" id="KOG0380">
    <property type="taxonomic scope" value="Eukaryota"/>
</dbReference>
<proteinExistence type="inferred from homology"/>
<dbReference type="InParanoid" id="T1EFZ9"/>
<feature type="transmembrane region" description="Helical" evidence="10">
    <location>
        <begin position="235"/>
        <end position="255"/>
    </location>
</feature>
<dbReference type="RefSeq" id="XP_009024344.1">
    <property type="nucleotide sequence ID" value="XM_009026096.1"/>
</dbReference>
<dbReference type="Proteomes" id="UP000015101">
    <property type="component" value="Unassembled WGS sequence"/>
</dbReference>